<dbReference type="RefSeq" id="WP_101461737.1">
    <property type="nucleotide sequence ID" value="NZ_CP025408.1"/>
</dbReference>
<evidence type="ECO:0000313" key="2">
    <source>
        <dbReference type="Proteomes" id="UP000233742"/>
    </source>
</evidence>
<reference evidence="1 2" key="1">
    <citation type="submission" date="2017-12" db="EMBL/GenBank/DDBJ databases">
        <authorList>
            <person name="Hurst M.R.H."/>
        </authorList>
    </citation>
    <scope>NUCLEOTIDE SEQUENCE [LARGE SCALE GENOMIC DNA]</scope>
    <source>
        <strain evidence="1 2">BM15</strain>
    </source>
</reference>
<protein>
    <submittedName>
        <fullName evidence="1">Uncharacterized protein</fullName>
    </submittedName>
</protein>
<evidence type="ECO:0000313" key="1">
    <source>
        <dbReference type="EMBL" id="AUH35078.1"/>
    </source>
</evidence>
<dbReference type="EMBL" id="CP025408">
    <property type="protein sequence ID" value="AUH35078.1"/>
    <property type="molecule type" value="Genomic_DNA"/>
</dbReference>
<dbReference type="Proteomes" id="UP000233742">
    <property type="component" value="Chromosome"/>
</dbReference>
<proteinExistence type="predicted"/>
<dbReference type="KEGG" id="paro:CUV01_18365"/>
<keyword evidence="2" id="KW-1185">Reference proteome</keyword>
<organism evidence="1 2">
    <name type="scientific">Paracoccus tegillarcae</name>
    <dbReference type="NCBI Taxonomy" id="1529068"/>
    <lineage>
        <taxon>Bacteria</taxon>
        <taxon>Pseudomonadati</taxon>
        <taxon>Pseudomonadota</taxon>
        <taxon>Alphaproteobacteria</taxon>
        <taxon>Rhodobacterales</taxon>
        <taxon>Paracoccaceae</taxon>
        <taxon>Paracoccus</taxon>
    </lineage>
</organism>
<name>A0A2K9EJ87_9RHOB</name>
<sequence>MRHFIRHILQRLAPPSPIRDALDQPEFHRMTQRELDDLPWPRPIAEGEAEGSVDRQQMALCHAPTELLRCSNDRRIHARVG</sequence>
<gene>
    <name evidence="1" type="ORF">CUV01_18365</name>
</gene>
<dbReference type="OrthoDB" id="8398417at2"/>
<dbReference type="AlphaFoldDB" id="A0A2K9EJ87"/>
<accession>A0A2K9EJ87</accession>